<sequence length="51" mass="5724">MFVEKKFVNLKIYKYTAALCLEWAGPNAIVSAAYIASLSSSNTVRNDMFVF</sequence>
<dbReference type="AlphaFoldDB" id="A0A914P2N5"/>
<protein>
    <submittedName>
        <fullName evidence="2">Uncharacterized protein</fullName>
    </submittedName>
</protein>
<proteinExistence type="predicted"/>
<dbReference type="Proteomes" id="UP000887563">
    <property type="component" value="Unplaced"/>
</dbReference>
<evidence type="ECO:0000313" key="1">
    <source>
        <dbReference type="Proteomes" id="UP000887563"/>
    </source>
</evidence>
<reference evidence="2" key="1">
    <citation type="submission" date="2022-11" db="UniProtKB">
        <authorList>
            <consortium name="WormBaseParasite"/>
        </authorList>
    </citation>
    <scope>IDENTIFICATION</scope>
</reference>
<name>A0A914P2N5_MELIC</name>
<accession>A0A914P2N5</accession>
<dbReference type="WBParaSite" id="Minc3s10806g44373">
    <property type="protein sequence ID" value="Minc3s10806g44373"/>
    <property type="gene ID" value="Minc3s10806g44373"/>
</dbReference>
<keyword evidence="1" id="KW-1185">Reference proteome</keyword>
<organism evidence="1 2">
    <name type="scientific">Meloidogyne incognita</name>
    <name type="common">Southern root-knot nematode worm</name>
    <name type="synonym">Oxyuris incognita</name>
    <dbReference type="NCBI Taxonomy" id="6306"/>
    <lineage>
        <taxon>Eukaryota</taxon>
        <taxon>Metazoa</taxon>
        <taxon>Ecdysozoa</taxon>
        <taxon>Nematoda</taxon>
        <taxon>Chromadorea</taxon>
        <taxon>Rhabditida</taxon>
        <taxon>Tylenchina</taxon>
        <taxon>Tylenchomorpha</taxon>
        <taxon>Tylenchoidea</taxon>
        <taxon>Meloidogynidae</taxon>
        <taxon>Meloidogyninae</taxon>
        <taxon>Meloidogyne</taxon>
        <taxon>Meloidogyne incognita group</taxon>
    </lineage>
</organism>
<evidence type="ECO:0000313" key="2">
    <source>
        <dbReference type="WBParaSite" id="Minc3s10806g44373"/>
    </source>
</evidence>